<dbReference type="InterPro" id="IPR001296">
    <property type="entry name" value="Glyco_trans_1"/>
</dbReference>
<dbReference type="PANTHER" id="PTHR12526">
    <property type="entry name" value="GLYCOSYLTRANSFERASE"/>
    <property type="match status" value="1"/>
</dbReference>
<dbReference type="Gene3D" id="3.40.50.2000">
    <property type="entry name" value="Glycogen Phosphorylase B"/>
    <property type="match status" value="2"/>
</dbReference>
<reference evidence="2" key="1">
    <citation type="submission" date="2006-12" db="EMBL/GenBank/DDBJ databases">
        <title>Complete sequence of Pyrobaculum islandicum DSM 4184.</title>
        <authorList>
            <person name="Copeland A."/>
            <person name="Lucas S."/>
            <person name="Lapidus A."/>
            <person name="Barry K."/>
            <person name="Detter J.C."/>
            <person name="Glavina del Rio T."/>
            <person name="Dalin E."/>
            <person name="Tice H."/>
            <person name="Pitluck S."/>
            <person name="Meincke L."/>
            <person name="Brettin T."/>
            <person name="Bruce D."/>
            <person name="Han C."/>
            <person name="Tapia R."/>
            <person name="Gilna P."/>
            <person name="Schmutz J."/>
            <person name="Larimer F."/>
            <person name="Land M."/>
            <person name="Hauser L."/>
            <person name="Kyrpides N."/>
            <person name="Mikhailova N."/>
            <person name="Cozen A.E."/>
            <person name="Fitz-Gibbon S.T."/>
            <person name="House C.H."/>
            <person name="Saltikov C."/>
            <person name="Lowe T."/>
            <person name="Richardson P."/>
        </authorList>
    </citation>
    <scope>NUCLEOTIDE SEQUENCE [LARGE SCALE GENOMIC DNA]</scope>
    <source>
        <strain evidence="2">DSM 4184</strain>
    </source>
</reference>
<dbReference type="CAZy" id="GT4">
    <property type="family name" value="Glycosyltransferase Family 4"/>
</dbReference>
<dbReference type="eggNOG" id="arCOG05497">
    <property type="taxonomic scope" value="Archaea"/>
</dbReference>
<dbReference type="OrthoDB" id="132546at2157"/>
<keyword evidence="3" id="KW-1185">Reference proteome</keyword>
<dbReference type="AlphaFoldDB" id="A1RU71"/>
<keyword evidence="2" id="KW-0808">Transferase</keyword>
<evidence type="ECO:0000259" key="1">
    <source>
        <dbReference type="Pfam" id="PF00534"/>
    </source>
</evidence>
<dbReference type="CDD" id="cd03801">
    <property type="entry name" value="GT4_PimA-like"/>
    <property type="match status" value="1"/>
</dbReference>
<evidence type="ECO:0000313" key="2">
    <source>
        <dbReference type="EMBL" id="ABL88503.1"/>
    </source>
</evidence>
<name>A1RU71_PYRIL</name>
<dbReference type="GeneID" id="4616410"/>
<accession>A1RU71</accession>
<organism evidence="2 3">
    <name type="scientific">Pyrobaculum islandicum (strain DSM 4184 / JCM 9189 / GEO3)</name>
    <dbReference type="NCBI Taxonomy" id="384616"/>
    <lineage>
        <taxon>Archaea</taxon>
        <taxon>Thermoproteota</taxon>
        <taxon>Thermoprotei</taxon>
        <taxon>Thermoproteales</taxon>
        <taxon>Thermoproteaceae</taxon>
        <taxon>Pyrobaculum</taxon>
    </lineage>
</organism>
<feature type="domain" description="Glycosyl transferase family 1" evidence="1">
    <location>
        <begin position="222"/>
        <end position="383"/>
    </location>
</feature>
<dbReference type="GO" id="GO:0016757">
    <property type="term" value="F:glycosyltransferase activity"/>
    <property type="evidence" value="ECO:0007669"/>
    <property type="project" value="InterPro"/>
</dbReference>
<proteinExistence type="predicted"/>
<dbReference type="KEGG" id="pis:Pisl_1340"/>
<dbReference type="RefSeq" id="WP_011763078.1">
    <property type="nucleotide sequence ID" value="NC_008701.1"/>
</dbReference>
<dbReference type="STRING" id="384616.Pisl_1340"/>
<sequence>MNIAVVAPQSSHWEDLHRAALVLVKALKRLGRKTWLVTSVYHEGRPVVDPQIVEKSENGYVEIEADVAGVPTIRVLSMKSLTPPGGVVLRSFGKILSTLQERYSLDVVVVIASFWNGPEEVARWVSIRRSLVELGEAPRRPFFVFIPAYFVRFTALRPIDAAAKLMWSMLNMPYILRQADLVLVCCQAEAEELKQYGISPGKVVESKSWVDPDFIDVEDVKRPKAAEDFDLYVSYVGPLDEERNVQALIKVAERLSRLGNVALVAAGGGDALEKVKKEAKRRKNLVVVESPDLKTVASVIKHSFVGVDFSRYEPMGIRALDYLYMGVPYATSPASRGAWYISNGVDGIQLSNPDDVEGFVNWVSTLMKRPELRDEMATRARRRAEGLTALRLAELLLKAVEGRAPRP</sequence>
<dbReference type="PANTHER" id="PTHR12526:SF630">
    <property type="entry name" value="GLYCOSYLTRANSFERASE"/>
    <property type="match status" value="1"/>
</dbReference>
<dbReference type="Pfam" id="PF00534">
    <property type="entry name" value="Glycos_transf_1"/>
    <property type="match status" value="1"/>
</dbReference>
<dbReference type="EMBL" id="CP000504">
    <property type="protein sequence ID" value="ABL88503.1"/>
    <property type="molecule type" value="Genomic_DNA"/>
</dbReference>
<evidence type="ECO:0000313" key="3">
    <source>
        <dbReference type="Proteomes" id="UP000002595"/>
    </source>
</evidence>
<dbReference type="HOGENOM" id="CLU_056884_0_0_2"/>
<dbReference type="SUPFAM" id="SSF53756">
    <property type="entry name" value="UDP-Glycosyltransferase/glycogen phosphorylase"/>
    <property type="match status" value="1"/>
</dbReference>
<protein>
    <submittedName>
        <fullName evidence="2">Glycosyl transferase, group 1</fullName>
    </submittedName>
</protein>
<dbReference type="Proteomes" id="UP000002595">
    <property type="component" value="Chromosome"/>
</dbReference>
<gene>
    <name evidence="2" type="ordered locus">Pisl_1340</name>
</gene>